<dbReference type="AlphaFoldDB" id="A0A820FY23"/>
<feature type="non-terminal residue" evidence="1">
    <location>
        <position position="1"/>
    </location>
</feature>
<gene>
    <name evidence="1" type="ORF">UXM345_LOCUS31812</name>
</gene>
<sequence>VVLNAESIKYKIKAIRLQITKWLRFQRFIVVKFLDNNECGVIHQNWLVGEDECRWPIGSGINESWLRDGTVYATWPIFKCSVKSSTNAKSFGQKYCGQLGYQCFSYITTIGLSYIQDFCF</sequence>
<evidence type="ECO:0000313" key="2">
    <source>
        <dbReference type="Proteomes" id="UP000663842"/>
    </source>
</evidence>
<reference evidence="1" key="1">
    <citation type="submission" date="2021-02" db="EMBL/GenBank/DDBJ databases">
        <authorList>
            <person name="Nowell W R."/>
        </authorList>
    </citation>
    <scope>NUCLEOTIDE SEQUENCE</scope>
</reference>
<organism evidence="1 2">
    <name type="scientific">Rotaria magnacalcarata</name>
    <dbReference type="NCBI Taxonomy" id="392030"/>
    <lineage>
        <taxon>Eukaryota</taxon>
        <taxon>Metazoa</taxon>
        <taxon>Spiralia</taxon>
        <taxon>Gnathifera</taxon>
        <taxon>Rotifera</taxon>
        <taxon>Eurotatoria</taxon>
        <taxon>Bdelloidea</taxon>
        <taxon>Philodinida</taxon>
        <taxon>Philodinidae</taxon>
        <taxon>Rotaria</taxon>
    </lineage>
</organism>
<accession>A0A820FY23</accession>
<evidence type="ECO:0000313" key="1">
    <source>
        <dbReference type="EMBL" id="CAF4271081.1"/>
    </source>
</evidence>
<dbReference type="Proteomes" id="UP000663842">
    <property type="component" value="Unassembled WGS sequence"/>
</dbReference>
<dbReference type="EMBL" id="CAJOBF010009227">
    <property type="protein sequence ID" value="CAF4271081.1"/>
    <property type="molecule type" value="Genomic_DNA"/>
</dbReference>
<proteinExistence type="predicted"/>
<protein>
    <submittedName>
        <fullName evidence="1">Uncharacterized protein</fullName>
    </submittedName>
</protein>
<comment type="caution">
    <text evidence="1">The sequence shown here is derived from an EMBL/GenBank/DDBJ whole genome shotgun (WGS) entry which is preliminary data.</text>
</comment>
<name>A0A820FY23_9BILA</name>